<evidence type="ECO:0000313" key="4">
    <source>
        <dbReference type="Proteomes" id="UP000002745"/>
    </source>
</evidence>
<dbReference type="PANTHER" id="PTHR43685">
    <property type="entry name" value="GLYCOSYLTRANSFERASE"/>
    <property type="match status" value="1"/>
</dbReference>
<evidence type="ECO:0000313" key="3">
    <source>
        <dbReference type="EMBL" id="ACT59791.1"/>
    </source>
</evidence>
<dbReference type="AlphaFoldDB" id="C6XLJ2"/>
<dbReference type="InterPro" id="IPR050834">
    <property type="entry name" value="Glycosyltransf_2"/>
</dbReference>
<dbReference type="STRING" id="582402.Hbal_2109"/>
<reference evidence="4" key="1">
    <citation type="journal article" date="2011" name="J. Bacteriol.">
        <title>Genome sequences of eight morphologically diverse alphaproteobacteria.</title>
        <authorList>
            <consortium name="US DOE Joint Genome Institute"/>
            <person name="Brown P.J."/>
            <person name="Kysela D.T."/>
            <person name="Buechlein A."/>
            <person name="Hemmerich C."/>
            <person name="Brun Y.V."/>
        </authorList>
    </citation>
    <scope>NUCLEOTIDE SEQUENCE [LARGE SCALE GENOMIC DNA]</scope>
    <source>
        <strain evidence="4">ATCC 49814 / DSM 5838 / IFAM 1418</strain>
    </source>
</reference>
<dbReference type="PANTHER" id="PTHR43685:SF11">
    <property type="entry name" value="GLYCOSYLTRANSFERASE TAGX-RELATED"/>
    <property type="match status" value="1"/>
</dbReference>
<evidence type="ECO:0000256" key="1">
    <source>
        <dbReference type="SAM" id="Phobius"/>
    </source>
</evidence>
<dbReference type="KEGG" id="hba:Hbal_2109"/>
<proteinExistence type="predicted"/>
<dbReference type="GO" id="GO:0016740">
    <property type="term" value="F:transferase activity"/>
    <property type="evidence" value="ECO:0007669"/>
    <property type="project" value="UniProtKB-KW"/>
</dbReference>
<dbReference type="CAZy" id="GT2">
    <property type="family name" value="Glycosyltransferase Family 2"/>
</dbReference>
<dbReference type="SUPFAM" id="SSF53448">
    <property type="entry name" value="Nucleotide-diphospho-sugar transferases"/>
    <property type="match status" value="1"/>
</dbReference>
<keyword evidence="1" id="KW-0472">Membrane</keyword>
<dbReference type="InterPro" id="IPR029044">
    <property type="entry name" value="Nucleotide-diphossugar_trans"/>
</dbReference>
<dbReference type="HOGENOM" id="CLU_025996_3_0_5"/>
<protein>
    <submittedName>
        <fullName evidence="3">Glycosyl transferase family 2</fullName>
    </submittedName>
</protein>
<keyword evidence="4" id="KW-1185">Reference proteome</keyword>
<organism evidence="3 4">
    <name type="scientific">Hirschia baltica (strain ATCC 49814 / DSM 5838 / IFAM 1418)</name>
    <dbReference type="NCBI Taxonomy" id="582402"/>
    <lineage>
        <taxon>Bacteria</taxon>
        <taxon>Pseudomonadati</taxon>
        <taxon>Pseudomonadota</taxon>
        <taxon>Alphaproteobacteria</taxon>
        <taxon>Hyphomonadales</taxon>
        <taxon>Hyphomonadaceae</taxon>
        <taxon>Hirschia</taxon>
    </lineage>
</organism>
<name>C6XLJ2_HIRBI</name>
<accession>C6XLJ2</accession>
<gene>
    <name evidence="3" type="ordered locus">Hbal_2109</name>
</gene>
<dbReference type="RefSeq" id="WP_015827941.1">
    <property type="nucleotide sequence ID" value="NC_012982.1"/>
</dbReference>
<dbReference type="CDD" id="cd00761">
    <property type="entry name" value="Glyco_tranf_GTA_type"/>
    <property type="match status" value="1"/>
</dbReference>
<dbReference type="OrthoDB" id="6116224at2"/>
<keyword evidence="1" id="KW-0812">Transmembrane</keyword>
<feature type="domain" description="Glycosyltransferase 2-like" evidence="2">
    <location>
        <begin position="16"/>
        <end position="150"/>
    </location>
</feature>
<dbReference type="Gene3D" id="3.90.550.10">
    <property type="entry name" value="Spore Coat Polysaccharide Biosynthesis Protein SpsA, Chain A"/>
    <property type="match status" value="1"/>
</dbReference>
<dbReference type="InterPro" id="IPR001173">
    <property type="entry name" value="Glyco_trans_2-like"/>
</dbReference>
<sequence length="324" mass="36389">MTINSQVEAQNNATLIGVATFKRPKQLQELLESLEKLSWNKVEMPRVEIAIVDNDADESARELVEMFTKNSHYPITYLTESRRGVSHVRNTALEFALSHEFDFLAFIDDDETAHTNWLEALLIRQNETKAGAVFGQVNSQYNTDAPDWIAAWRPHAHIIETDGIPDKPGGTCNVLIDLQAVQNSNIRFDPKMSLTGGEDTLFFYEMQDAGYTFASAAAAIVDEDIPSNRAQPNWILKRWYRTGMTDLIIINRHSIGPVVKLKAVLGGLVRLTIGSTAALLFWIANFGKLNKKTMEKLYTAYRGAGMLSFAFGRTYEEYGSKKSD</sequence>
<keyword evidence="1" id="KW-1133">Transmembrane helix</keyword>
<keyword evidence="3" id="KW-0808">Transferase</keyword>
<dbReference type="eggNOG" id="COG1215">
    <property type="taxonomic scope" value="Bacteria"/>
</dbReference>
<dbReference type="Proteomes" id="UP000002745">
    <property type="component" value="Chromosome"/>
</dbReference>
<dbReference type="Pfam" id="PF00535">
    <property type="entry name" value="Glycos_transf_2"/>
    <property type="match status" value="1"/>
</dbReference>
<evidence type="ECO:0000259" key="2">
    <source>
        <dbReference type="Pfam" id="PF00535"/>
    </source>
</evidence>
<dbReference type="EMBL" id="CP001678">
    <property type="protein sequence ID" value="ACT59791.1"/>
    <property type="molecule type" value="Genomic_DNA"/>
</dbReference>
<feature type="transmembrane region" description="Helical" evidence="1">
    <location>
        <begin position="263"/>
        <end position="284"/>
    </location>
</feature>